<reference evidence="2" key="1">
    <citation type="submission" date="2017-05" db="EMBL/GenBank/DDBJ databases">
        <authorList>
            <person name="Ray J."/>
            <person name="Price M."/>
            <person name="Deutschbauer A."/>
        </authorList>
    </citation>
    <scope>NUCLEOTIDE SEQUENCE [LARGE SCALE GENOMIC DNA]</scope>
    <source>
        <strain evidence="2">DSM 19842</strain>
    </source>
</reference>
<organism evidence="1 2">
    <name type="scientific">Pontibacter actiniarum</name>
    <dbReference type="NCBI Taxonomy" id="323450"/>
    <lineage>
        <taxon>Bacteria</taxon>
        <taxon>Pseudomonadati</taxon>
        <taxon>Bacteroidota</taxon>
        <taxon>Cytophagia</taxon>
        <taxon>Cytophagales</taxon>
        <taxon>Hymenobacteraceae</taxon>
        <taxon>Pontibacter</taxon>
    </lineage>
</organism>
<evidence type="ECO:0000313" key="1">
    <source>
        <dbReference type="EMBL" id="ARS36048.1"/>
    </source>
</evidence>
<dbReference type="KEGG" id="pact:CA264_11715"/>
<gene>
    <name evidence="1" type="ORF">CA264_11715</name>
</gene>
<name>A0A1X9YT63_9BACT</name>
<protein>
    <submittedName>
        <fullName evidence="1">Uncharacterized protein</fullName>
    </submittedName>
</protein>
<evidence type="ECO:0000313" key="2">
    <source>
        <dbReference type="Proteomes" id="UP000266292"/>
    </source>
</evidence>
<keyword evidence="2" id="KW-1185">Reference proteome</keyword>
<accession>A0A1X9YT63</accession>
<dbReference type="EMBL" id="CP021235">
    <property type="protein sequence ID" value="ARS36048.1"/>
    <property type="molecule type" value="Genomic_DNA"/>
</dbReference>
<dbReference type="Proteomes" id="UP000266292">
    <property type="component" value="Chromosome"/>
</dbReference>
<dbReference type="AlphaFoldDB" id="A0A1X9YT63"/>
<sequence length="69" mass="8176">MAQVLLLHPLRFLKARAPHVDSKPSYGTLPFMHWQRRKRAVQQKLFGHWHMHGDLQDLDRAASVYCLNR</sequence>
<proteinExistence type="predicted"/>